<comment type="pathway">
    <text evidence="11">Phospholipid metabolism; phosphatidylethanolamine biosynthesis; phosphatidylethanolamine from CDP-diacylglycerol: step 2/2.</text>
</comment>
<dbReference type="InterPro" id="IPR003817">
    <property type="entry name" value="PS_Dcarbxylase"/>
</dbReference>
<feature type="chain" id="PRO_5044941862" description="Phosphatidylserine decarboxylase 2 alpha chain" evidence="11">
    <location>
        <begin position="898"/>
        <end position="940"/>
    </location>
</feature>
<feature type="site" description="Cleavage (non-hydrolytic); by autocatalysis" evidence="11">
    <location>
        <begin position="897"/>
        <end position="898"/>
    </location>
</feature>
<dbReference type="SUPFAM" id="SSF49562">
    <property type="entry name" value="C2 domain (Calcium/lipid-binding domain, CaLB)"/>
    <property type="match status" value="2"/>
</dbReference>
<comment type="function">
    <text evidence="11">Catalyzes the formation of phosphatidylethanolamine (PtdEtn) from phosphatidylserine (PtdSer). Plays a central role in phospholipid metabolism and in the interorganelle trafficking of phosphatidylserine.</text>
</comment>
<dbReference type="InterPro" id="IPR000008">
    <property type="entry name" value="C2_dom"/>
</dbReference>
<dbReference type="SMART" id="SM00239">
    <property type="entry name" value="C2"/>
    <property type="match status" value="2"/>
</dbReference>
<protein>
    <recommendedName>
        <fullName evidence="11">Phosphatidylserine decarboxylase proenzyme 2</fullName>
        <ecNumber evidence="11">4.1.1.65</ecNumber>
    </recommendedName>
    <component>
        <recommendedName>
            <fullName evidence="11">Phosphatidylserine decarboxylase 2 beta chain</fullName>
        </recommendedName>
    </component>
    <component>
        <recommendedName>
            <fullName evidence="11">Phosphatidylserine decarboxylase 2 alpha chain</fullName>
        </recommendedName>
    </component>
</protein>
<comment type="subunit">
    <text evidence="11">Heterodimer of a large membrane-associated beta subunit and a small pyruvoyl-containing alpha subunit.</text>
</comment>
<feature type="compositionally biased region" description="Low complexity" evidence="12">
    <location>
        <begin position="192"/>
        <end position="208"/>
    </location>
</feature>
<comment type="pathway">
    <text evidence="1">Lipid metabolism.</text>
</comment>
<keyword evidence="15" id="KW-1185">Reference proteome</keyword>
<dbReference type="InterPro" id="IPR011992">
    <property type="entry name" value="EF-hand-dom_pair"/>
</dbReference>
<evidence type="ECO:0000259" key="13">
    <source>
        <dbReference type="PROSITE" id="PS50004"/>
    </source>
</evidence>
<feature type="domain" description="C2" evidence="13">
    <location>
        <begin position="234"/>
        <end position="360"/>
    </location>
</feature>
<keyword evidence="7 11" id="KW-0594">Phospholipid biosynthesis</keyword>
<dbReference type="InterPro" id="IPR033179">
    <property type="entry name" value="PSD_type2_pro"/>
</dbReference>
<feature type="compositionally biased region" description="Acidic residues" evidence="12">
    <location>
        <begin position="209"/>
        <end position="228"/>
    </location>
</feature>
<dbReference type="Pfam" id="PF00168">
    <property type="entry name" value="C2"/>
    <property type="match status" value="2"/>
</dbReference>
<comment type="similarity">
    <text evidence="11">Belongs to the phosphatidylserine decarboxylase family. PSD-B subfamily. Eukaryotic type II sub-subfamily.</text>
</comment>
<evidence type="ECO:0000256" key="11">
    <source>
        <dbReference type="HAMAP-Rule" id="MF_03209"/>
    </source>
</evidence>
<evidence type="ECO:0000256" key="8">
    <source>
        <dbReference type="ARBA" id="ARBA00023239"/>
    </source>
</evidence>
<evidence type="ECO:0000256" key="5">
    <source>
        <dbReference type="ARBA" id="ARBA00023136"/>
    </source>
</evidence>
<dbReference type="NCBIfam" id="TIGR00163">
    <property type="entry name" value="PS_decarb"/>
    <property type="match status" value="1"/>
</dbReference>
<dbReference type="PANTHER" id="PTHR10067">
    <property type="entry name" value="PHOSPHATIDYLSERINE DECARBOXYLASE"/>
    <property type="match status" value="1"/>
</dbReference>
<comment type="PTM">
    <text evidence="11">Is synthesized initially as an inactive proenzyme. Formation of the active enzyme involves a self-maturation process in which the active site pyruvoyl group is generated from an internal serine residue via an autocatalytic post-translational modification. Two non-identical subunits are generated from the proenzyme in this reaction, and the pyruvate is formed at the N-terminus of the alpha chain, which is derived from the carboxyl end of the proenzyme. The autoendoproteolytic cleavage occurs by a canonical serine protease mechanism, in which the side chain hydroxyl group of the serine supplies its oxygen atom to form the C-terminus of the beta chain, while the remainder of the serine residue undergoes an oxidative deamination to produce ammonia and the pyruvoyl prosthetic group on the alpha chain. During this reaction, the Ser that is part of the protease active site of the proenzyme becomes the pyruvoyl prosthetic group, which constitutes an essential element of the active site of the mature decarboxylase.</text>
</comment>
<evidence type="ECO:0000256" key="1">
    <source>
        <dbReference type="ARBA" id="ARBA00005189"/>
    </source>
</evidence>
<evidence type="ECO:0000256" key="10">
    <source>
        <dbReference type="ARBA" id="ARBA00023317"/>
    </source>
</evidence>
<dbReference type="EMBL" id="JBBXMP010000035">
    <property type="protein sequence ID" value="KAL0066522.1"/>
    <property type="molecule type" value="Genomic_DNA"/>
</dbReference>
<evidence type="ECO:0000256" key="3">
    <source>
        <dbReference type="ARBA" id="ARBA00022793"/>
    </source>
</evidence>
<feature type="active site" description="Charge relay system; for autoendoproteolytic cleavage activity" evidence="11">
    <location>
        <position position="811"/>
    </location>
</feature>
<dbReference type="Gene3D" id="2.60.40.150">
    <property type="entry name" value="C2 domain"/>
    <property type="match status" value="2"/>
</dbReference>
<feature type="active site" description="Schiff-base intermediate with substrate; via pyruvic acid; for decarboxylase activity" evidence="11">
    <location>
        <position position="898"/>
    </location>
</feature>
<comment type="subcellular location">
    <subcellularLocation>
        <location evidence="11">Golgi apparatus membrane</location>
        <topology evidence="11">Peripheral membrane protein</topology>
        <orientation evidence="11">Cytoplasmic side</orientation>
    </subcellularLocation>
    <subcellularLocation>
        <location evidence="11">Endosome membrane</location>
        <topology evidence="11">Peripheral membrane protein</topology>
        <orientation evidence="11">Cytoplasmic side</orientation>
    </subcellularLocation>
</comment>
<keyword evidence="10 11" id="KW-0670">Pyruvate</keyword>
<comment type="domain">
    <text evidence="11">The C2 domains have an essential, but non-catalytic function. They may facilitate interactions with other proteins and are required for lipid transport function.</text>
</comment>
<evidence type="ECO:0000256" key="9">
    <source>
        <dbReference type="ARBA" id="ARBA00023264"/>
    </source>
</evidence>
<keyword evidence="11" id="KW-0333">Golgi apparatus</keyword>
<comment type="cofactor">
    <cofactor evidence="11">
        <name>pyruvate</name>
        <dbReference type="ChEBI" id="CHEBI:15361"/>
    </cofactor>
    <text evidence="11">Binds 1 pyruvoyl group covalently per subunit.</text>
</comment>
<dbReference type="Pfam" id="PF02666">
    <property type="entry name" value="PS_Dcarbxylase"/>
    <property type="match status" value="1"/>
</dbReference>
<comment type="catalytic activity">
    <reaction evidence="11">
        <text>a 1,2-diacyl-sn-glycero-3-phospho-L-serine + H(+) = a 1,2-diacyl-sn-glycero-3-phosphoethanolamine + CO2</text>
        <dbReference type="Rhea" id="RHEA:20828"/>
        <dbReference type="ChEBI" id="CHEBI:15378"/>
        <dbReference type="ChEBI" id="CHEBI:16526"/>
        <dbReference type="ChEBI" id="CHEBI:57262"/>
        <dbReference type="ChEBI" id="CHEBI:64612"/>
        <dbReference type="EC" id="4.1.1.65"/>
    </reaction>
</comment>
<feature type="region of interest" description="Disordered" evidence="12">
    <location>
        <begin position="531"/>
        <end position="558"/>
    </location>
</feature>
<sequence>MHLKKGLGLLSKNHSRAGSTTSLVEGSRGVLRVQVVGCNNLLAKDSNGFSDPYVNVTLGQTKFQTPVISRSLNPVYDTKDTTFDFPIDDGVIGALEFVVWDKDIVGKDYLGEVALGAGDWFGSPEPHKRRPLAWSTAETLEAFSVPLESTKDHTVSQGEIKLKLGFVGQDEDLEKVYEGLIRKTRNEENSDVTGGVPTRGVGTKAATNGDDDDGAETTDTESEDELDEDLKQRRQSATYHDLHASGGRGHDILGIIRLEIQSAKDLPKLKNMTRTGWDMDPFVVVSFGKKVFRTRVIRHNLSPVWDEKLSFHIRRYERGFSLKLSVLDWDKMSNNDSVGETSIDVKDVIEAAAQDVEQWKEYTLPLTPVAGKESWFDKFKPTITFRAKYQSYAGLRQTFWQTYLHQFDTDDNNTTSHLELTSMLDSLGSTITDETLDSFFKRHEQDPDQGDLTFDQVAQCLEEFLATPETSRKKVKLEDGEPVMMGVDRRGNEVDVAGLSLEANPAPSSESADAHEMLVTIRKCPICQRSLQPSGAVNPNQPKTQTHPDPQPAATARKTLKTRSEIDVINHIASCASHHSWKDVDKIVVGFNNDDLEEGDEGSKYVTANQAQRKWFAKMLGKFGAGEYKLGANSGNIIVQNRMTGQLEEEKMQVYVRMGIRLLYKGMSSQMEGGRARRLLKSLSVKQGIKYDAPESAKEIPQFIAFHRLDVNEILDPLDSFKNFNEFFYRKLKPSARPAESPDDPYRLVSAADCRMMVFETVTQATEIWIKGRQFSVSRLLGPAFAGEAEKYNGGALAIFRLAPQDYHRYHTPVDGKIGKMADIDGEYYTVNPQAIRTALDVYGDNVRKVVPIDSPQFGRVMAVCIGAMMVGSIKMTVEEGQSIKKGEEFGYFAFGGSTIVMLFEPGTVVWDEDVLNNSKEAVETLVRVGMGIGRGKAWS</sequence>
<keyword evidence="5 11" id="KW-0472">Membrane</keyword>
<feature type="active site" description="Charge relay system; for autoendoproteolytic cleavage activity" evidence="11">
    <location>
        <position position="898"/>
    </location>
</feature>
<dbReference type="InterPro" id="IPR033177">
    <property type="entry name" value="PSD-B"/>
</dbReference>
<reference evidence="14 15" key="1">
    <citation type="submission" date="2024-05" db="EMBL/GenBank/DDBJ databases">
        <title>A draft genome resource for the thread blight pathogen Marasmius tenuissimus strain MS-2.</title>
        <authorList>
            <person name="Yulfo-Soto G.E."/>
            <person name="Baruah I.K."/>
            <person name="Amoako-Attah I."/>
            <person name="Bukari Y."/>
            <person name="Meinhardt L.W."/>
            <person name="Bailey B.A."/>
            <person name="Cohen S.P."/>
        </authorList>
    </citation>
    <scope>NUCLEOTIDE SEQUENCE [LARGE SCALE GENOMIC DNA]</scope>
    <source>
        <strain evidence="14 15">MS-2</strain>
    </source>
</reference>
<feature type="compositionally biased region" description="Polar residues" evidence="12">
    <location>
        <begin position="531"/>
        <end position="548"/>
    </location>
</feature>
<feature type="region of interest" description="Disordered" evidence="12">
    <location>
        <begin position="187"/>
        <end position="243"/>
    </location>
</feature>
<keyword evidence="3 11" id="KW-0210">Decarboxylase</keyword>
<dbReference type="Gene3D" id="1.10.238.10">
    <property type="entry name" value="EF-hand"/>
    <property type="match status" value="1"/>
</dbReference>
<dbReference type="InterPro" id="IPR035892">
    <property type="entry name" value="C2_domain_sf"/>
</dbReference>
<evidence type="ECO:0000256" key="6">
    <source>
        <dbReference type="ARBA" id="ARBA00023145"/>
    </source>
</evidence>
<dbReference type="GO" id="GO:0004609">
    <property type="term" value="F:phosphatidylserine decarboxylase activity"/>
    <property type="evidence" value="ECO:0007669"/>
    <property type="project" value="UniProtKB-EC"/>
</dbReference>
<dbReference type="Proteomes" id="UP001437256">
    <property type="component" value="Unassembled WGS sequence"/>
</dbReference>
<feature type="domain" description="C2" evidence="13">
    <location>
        <begin position="11"/>
        <end position="135"/>
    </location>
</feature>
<keyword evidence="8 11" id="KW-0456">Lyase</keyword>
<proteinExistence type="inferred from homology"/>
<keyword evidence="11" id="KW-0967">Endosome</keyword>
<dbReference type="EC" id="4.1.1.65" evidence="11"/>
<dbReference type="PANTHER" id="PTHR10067:SF17">
    <property type="entry name" value="PHOSPHATIDYLSERINE DECARBOXYLASE PROENZYME 2"/>
    <property type="match status" value="1"/>
</dbReference>
<dbReference type="HAMAP" id="MF_00663">
    <property type="entry name" value="PS_decarb_PSD_B_type2"/>
    <property type="match status" value="1"/>
</dbReference>
<evidence type="ECO:0000256" key="4">
    <source>
        <dbReference type="ARBA" id="ARBA00023098"/>
    </source>
</evidence>
<evidence type="ECO:0000313" key="14">
    <source>
        <dbReference type="EMBL" id="KAL0066522.1"/>
    </source>
</evidence>
<dbReference type="PROSITE" id="PS50004">
    <property type="entry name" value="C2"/>
    <property type="match status" value="2"/>
</dbReference>
<evidence type="ECO:0000256" key="7">
    <source>
        <dbReference type="ARBA" id="ARBA00023209"/>
    </source>
</evidence>
<keyword evidence="4 11" id="KW-0443">Lipid metabolism</keyword>
<dbReference type="SUPFAM" id="SSF47473">
    <property type="entry name" value="EF-hand"/>
    <property type="match status" value="1"/>
</dbReference>
<organism evidence="14 15">
    <name type="scientific">Marasmius tenuissimus</name>
    <dbReference type="NCBI Taxonomy" id="585030"/>
    <lineage>
        <taxon>Eukaryota</taxon>
        <taxon>Fungi</taxon>
        <taxon>Dikarya</taxon>
        <taxon>Basidiomycota</taxon>
        <taxon>Agaricomycotina</taxon>
        <taxon>Agaricomycetes</taxon>
        <taxon>Agaricomycetidae</taxon>
        <taxon>Agaricales</taxon>
        <taxon>Marasmiineae</taxon>
        <taxon>Marasmiaceae</taxon>
        <taxon>Marasmius</taxon>
    </lineage>
</organism>
<comment type="caution">
    <text evidence="14">The sequence shown here is derived from an EMBL/GenBank/DDBJ whole genome shotgun (WGS) entry which is preliminary data.</text>
</comment>
<feature type="modified residue" description="Pyruvic acid (Ser); by autocatalysis" evidence="11">
    <location>
        <position position="898"/>
    </location>
</feature>
<keyword evidence="6 11" id="KW-0865">Zymogen</keyword>
<keyword evidence="9 11" id="KW-1208">Phospholipid metabolism</keyword>
<evidence type="ECO:0000256" key="12">
    <source>
        <dbReference type="SAM" id="MobiDB-lite"/>
    </source>
</evidence>
<name>A0ABR3A1U2_9AGAR</name>
<feature type="active site" description="Charge relay system; for autoendoproteolytic cleavage activity" evidence="11">
    <location>
        <position position="753"/>
    </location>
</feature>
<keyword evidence="2 11" id="KW-0444">Lipid biosynthesis</keyword>
<evidence type="ECO:0000313" key="15">
    <source>
        <dbReference type="Proteomes" id="UP001437256"/>
    </source>
</evidence>
<accession>A0ABR3A1U2</accession>
<evidence type="ECO:0000256" key="2">
    <source>
        <dbReference type="ARBA" id="ARBA00022516"/>
    </source>
</evidence>
<feature type="chain" id="PRO_5044941863" description="Phosphatidylserine decarboxylase 2 beta chain" evidence="11">
    <location>
        <begin position="1"/>
        <end position="897"/>
    </location>
</feature>
<gene>
    <name evidence="14" type="primary">PSD2_3</name>
    <name evidence="11" type="synonym">PSD2</name>
    <name evidence="14" type="ORF">AAF712_006565</name>
</gene>